<feature type="compositionally biased region" description="Polar residues" evidence="1">
    <location>
        <begin position="196"/>
        <end position="205"/>
    </location>
</feature>
<dbReference type="GeneID" id="129924749"/>
<dbReference type="GO" id="GO:0003824">
    <property type="term" value="F:catalytic activity"/>
    <property type="evidence" value="ECO:0007669"/>
    <property type="project" value="InterPro"/>
</dbReference>
<sequence length="205" mass="23328">MLVTQFTSYHSFLAPSPEKIFSTDFGAFFFCQTVLYIDYRDNRLHRLKILRPDAYLCTGYPVEDEEYYIYSEPTDYSSLKIYTTFQKPQFVAGIFLLASYWFQIPPQVSCQQEMMSCSLTDDNFLCRSTGNDEICNYYIMFYTNSSVADSSGDCKFNELTPLTGDNFPKDVSVPLPPNPALEEAAIGSHNHPGVNSPEQNNGTVH</sequence>
<organism evidence="2 3">
    <name type="scientific">Biomphalaria glabrata</name>
    <name type="common">Bloodfluke planorb</name>
    <name type="synonym">Freshwater snail</name>
    <dbReference type="NCBI Taxonomy" id="6526"/>
    <lineage>
        <taxon>Eukaryota</taxon>
        <taxon>Metazoa</taxon>
        <taxon>Spiralia</taxon>
        <taxon>Lophotrochozoa</taxon>
        <taxon>Mollusca</taxon>
        <taxon>Gastropoda</taxon>
        <taxon>Heterobranchia</taxon>
        <taxon>Euthyneura</taxon>
        <taxon>Panpulmonata</taxon>
        <taxon>Hygrophila</taxon>
        <taxon>Lymnaeoidea</taxon>
        <taxon>Planorbidae</taxon>
        <taxon>Biomphalaria</taxon>
    </lineage>
</organism>
<evidence type="ECO:0000313" key="3">
    <source>
        <dbReference type="RefSeq" id="XP_055877237.1"/>
    </source>
</evidence>
<keyword evidence="2" id="KW-1185">Reference proteome</keyword>
<accession>A0A9W2ZQD1</accession>
<name>A0A9W2ZQD1_BIOGL</name>
<protein>
    <submittedName>
        <fullName evidence="3">Uncharacterized protein LOC129924749</fullName>
    </submittedName>
</protein>
<dbReference type="AlphaFoldDB" id="A0A9W2ZQD1"/>
<reference evidence="3" key="1">
    <citation type="submission" date="2025-08" db="UniProtKB">
        <authorList>
            <consortium name="RefSeq"/>
        </authorList>
    </citation>
    <scope>IDENTIFICATION</scope>
</reference>
<dbReference type="RefSeq" id="XP_055877237.1">
    <property type="nucleotide sequence ID" value="XM_056021262.1"/>
</dbReference>
<dbReference type="InterPro" id="IPR008977">
    <property type="entry name" value="PHM/PNGase_F_dom_sf"/>
</dbReference>
<proteinExistence type="predicted"/>
<gene>
    <name evidence="3" type="primary">LOC129924749</name>
</gene>
<dbReference type="OrthoDB" id="10044505at2759"/>
<feature type="region of interest" description="Disordered" evidence="1">
    <location>
        <begin position="168"/>
        <end position="205"/>
    </location>
</feature>
<dbReference type="SUPFAM" id="SSF49742">
    <property type="entry name" value="PHM/PNGase F"/>
    <property type="match status" value="1"/>
</dbReference>
<dbReference type="Proteomes" id="UP001165740">
    <property type="component" value="Chromosome 2"/>
</dbReference>
<evidence type="ECO:0000256" key="1">
    <source>
        <dbReference type="SAM" id="MobiDB-lite"/>
    </source>
</evidence>
<evidence type="ECO:0000313" key="2">
    <source>
        <dbReference type="Proteomes" id="UP001165740"/>
    </source>
</evidence>